<dbReference type="AlphaFoldDB" id="M5IPZ0"/>
<comment type="caution">
    <text evidence="1">The sequence shown here is derived from an EMBL/GenBank/DDBJ whole genome shotgun (WGS) entry which is preliminary data.</text>
</comment>
<evidence type="ECO:0000313" key="1">
    <source>
        <dbReference type="EMBL" id="EKU11209.1"/>
    </source>
</evidence>
<dbReference type="Proteomes" id="UP000011939">
    <property type="component" value="Unassembled WGS sequence"/>
</dbReference>
<reference evidence="1 2" key="1">
    <citation type="journal article" date="2013" name="Genome Announc.">
        <title>Genome Sequence of Campylobacter showae UNSWCD, Isolated from a Patient with Crohn's Disease.</title>
        <authorList>
            <person name="Tay A.P."/>
            <person name="Kaakoush N.O."/>
            <person name="Deshpande N.P."/>
            <person name="Chen Z."/>
            <person name="Mitchell H."/>
            <person name="Wilkins M.R."/>
        </authorList>
    </citation>
    <scope>NUCLEOTIDE SEQUENCE [LARGE SCALE GENOMIC DNA]</scope>
    <source>
        <strain evidence="1 2">CSUNSWCD</strain>
    </source>
</reference>
<accession>M5IPZ0</accession>
<dbReference type="EMBL" id="AMZQ01000007">
    <property type="protein sequence ID" value="EKU11209.1"/>
    <property type="molecule type" value="Genomic_DNA"/>
</dbReference>
<proteinExistence type="predicted"/>
<protein>
    <submittedName>
        <fullName evidence="1">Uncharacterized protein</fullName>
    </submittedName>
</protein>
<sequence>MNHAFISSLHCFDSFFSQIAQRSGCLCALTFKFIPKNLHKFDANELNFRK</sequence>
<evidence type="ECO:0000313" key="2">
    <source>
        <dbReference type="Proteomes" id="UP000011939"/>
    </source>
</evidence>
<name>M5IPZ0_9BACT</name>
<organism evidence="1 2">
    <name type="scientific">Campylobacter showae CSUNSWCD</name>
    <dbReference type="NCBI Taxonomy" id="1244083"/>
    <lineage>
        <taxon>Bacteria</taxon>
        <taxon>Pseudomonadati</taxon>
        <taxon>Campylobacterota</taxon>
        <taxon>Epsilonproteobacteria</taxon>
        <taxon>Campylobacterales</taxon>
        <taxon>Campylobacteraceae</taxon>
        <taxon>Campylobacter</taxon>
    </lineage>
</organism>
<gene>
    <name evidence="1" type="ORF">CSUNSWCD_1835</name>
</gene>
<dbReference type="PATRIC" id="fig|1244083.3.peg.1076"/>